<gene>
    <name evidence="2" type="ORF">EV201_0994</name>
</gene>
<name>A0A4Q7VJI1_9BACT</name>
<dbReference type="EMBL" id="SHKN01000001">
    <property type="protein sequence ID" value="RZT96356.1"/>
    <property type="molecule type" value="Genomic_DNA"/>
</dbReference>
<organism evidence="2 3">
    <name type="scientific">Ancylomarina subtilis</name>
    <dbReference type="NCBI Taxonomy" id="1639035"/>
    <lineage>
        <taxon>Bacteria</taxon>
        <taxon>Pseudomonadati</taxon>
        <taxon>Bacteroidota</taxon>
        <taxon>Bacteroidia</taxon>
        <taxon>Marinilabiliales</taxon>
        <taxon>Marinifilaceae</taxon>
        <taxon>Ancylomarina</taxon>
    </lineage>
</organism>
<evidence type="ECO:0000256" key="1">
    <source>
        <dbReference type="SAM" id="SignalP"/>
    </source>
</evidence>
<sequence length="230" mass="26486">MVKKIINLTVTVLIAFFAVSCNKVDSTDLIENTPVFQRYKVEYHTYDNQSIATANFWVRNTGGSRIKLTGDSYIKFNNEKPNEYSSLFHDYIWKSNKRTDIKFTYQKDKNKSFNNDIYIDDMVPISIPTNLDSFKLNGETKIIWEGSPLGKNETITVTINQANKSTVISRIYEEGINEIKIDALFLKELNSGEATLYLEREKFHQLDTEDQNTGGEKIVSIKDKKTIILI</sequence>
<evidence type="ECO:0000313" key="2">
    <source>
        <dbReference type="EMBL" id="RZT96356.1"/>
    </source>
</evidence>
<accession>A0A4Q7VJI1</accession>
<keyword evidence="3" id="KW-1185">Reference proteome</keyword>
<dbReference type="PROSITE" id="PS51257">
    <property type="entry name" value="PROKAR_LIPOPROTEIN"/>
    <property type="match status" value="1"/>
</dbReference>
<keyword evidence="1" id="KW-0732">Signal</keyword>
<dbReference type="Proteomes" id="UP000293562">
    <property type="component" value="Unassembled WGS sequence"/>
</dbReference>
<feature type="chain" id="PRO_5020647496" evidence="1">
    <location>
        <begin position="24"/>
        <end position="230"/>
    </location>
</feature>
<dbReference type="OrthoDB" id="1121083at2"/>
<dbReference type="AlphaFoldDB" id="A0A4Q7VJI1"/>
<dbReference type="RefSeq" id="WP_130306240.1">
    <property type="nucleotide sequence ID" value="NZ_SHKN01000001.1"/>
</dbReference>
<evidence type="ECO:0000313" key="3">
    <source>
        <dbReference type="Proteomes" id="UP000293562"/>
    </source>
</evidence>
<protein>
    <submittedName>
        <fullName evidence="2">Uncharacterized protein</fullName>
    </submittedName>
</protein>
<reference evidence="2 3" key="1">
    <citation type="submission" date="2019-02" db="EMBL/GenBank/DDBJ databases">
        <title>Genomic Encyclopedia of Type Strains, Phase IV (KMG-IV): sequencing the most valuable type-strain genomes for metagenomic binning, comparative biology and taxonomic classification.</title>
        <authorList>
            <person name="Goeker M."/>
        </authorList>
    </citation>
    <scope>NUCLEOTIDE SEQUENCE [LARGE SCALE GENOMIC DNA]</scope>
    <source>
        <strain evidence="2 3">DSM 28825</strain>
    </source>
</reference>
<feature type="signal peptide" evidence="1">
    <location>
        <begin position="1"/>
        <end position="23"/>
    </location>
</feature>
<proteinExistence type="predicted"/>
<comment type="caution">
    <text evidence="2">The sequence shown here is derived from an EMBL/GenBank/DDBJ whole genome shotgun (WGS) entry which is preliminary data.</text>
</comment>